<dbReference type="InterPro" id="IPR003609">
    <property type="entry name" value="Pan_app"/>
</dbReference>
<dbReference type="KEGG" id="spu:115922364"/>
<evidence type="ECO:0008006" key="6">
    <source>
        <dbReference type="Google" id="ProtNLM"/>
    </source>
</evidence>
<organism evidence="4 5">
    <name type="scientific">Strongylocentrotus purpuratus</name>
    <name type="common">Purple sea urchin</name>
    <dbReference type="NCBI Taxonomy" id="7668"/>
    <lineage>
        <taxon>Eukaryota</taxon>
        <taxon>Metazoa</taxon>
        <taxon>Echinodermata</taxon>
        <taxon>Eleutherozoa</taxon>
        <taxon>Echinozoa</taxon>
        <taxon>Echinoidea</taxon>
        <taxon>Euechinoidea</taxon>
        <taxon>Echinacea</taxon>
        <taxon>Camarodonta</taxon>
        <taxon>Echinidea</taxon>
        <taxon>Strongylocentrotidae</taxon>
        <taxon>Strongylocentrotus</taxon>
    </lineage>
</organism>
<dbReference type="InterPro" id="IPR016186">
    <property type="entry name" value="C-type_lectin-like/link_sf"/>
</dbReference>
<proteinExistence type="predicted"/>
<protein>
    <recommendedName>
        <fullName evidence="6">C-type lectin domain-containing protein</fullName>
    </recommendedName>
</protein>
<evidence type="ECO:0000313" key="5">
    <source>
        <dbReference type="Proteomes" id="UP000007110"/>
    </source>
</evidence>
<reference evidence="5" key="1">
    <citation type="submission" date="2015-02" db="EMBL/GenBank/DDBJ databases">
        <title>Genome sequencing for Strongylocentrotus purpuratus.</title>
        <authorList>
            <person name="Murali S."/>
            <person name="Liu Y."/>
            <person name="Vee V."/>
            <person name="English A."/>
            <person name="Wang M."/>
            <person name="Skinner E."/>
            <person name="Han Y."/>
            <person name="Muzny D.M."/>
            <person name="Worley K.C."/>
            <person name="Gibbs R.A."/>
        </authorList>
    </citation>
    <scope>NUCLEOTIDE SEQUENCE</scope>
</reference>
<dbReference type="InterPro" id="IPR001304">
    <property type="entry name" value="C-type_lectin-like"/>
</dbReference>
<dbReference type="EnsemblMetazoa" id="XM_030981283">
    <property type="protein sequence ID" value="XP_030837143"/>
    <property type="gene ID" value="LOC115922364"/>
</dbReference>
<dbReference type="PANTHER" id="PTHR22801">
    <property type="entry name" value="LITHOSTATHINE"/>
    <property type="match status" value="1"/>
</dbReference>
<sequence length="223" mass="24466">MLVFLIMLLVSSTIQRTDAVCPSGWDSIGQGCYKHLDDEWITYSEAVSGCNSIGGTLYVPNSNDEHYAVISRYSPYSHWVGCTYEAMEGTFPCADGTQLDANSSWWSSNTSPASSTYNCVLYYYSSSSSSSVKPMAPIKSASYFSVAKDDGGRPLIGHCLTDHVIKTVPARTKLRCAAECIHEVGCKSINYKDGVCELNEETRASVLSSYFSQNDGCSYYELI</sequence>
<dbReference type="AlphaFoldDB" id="A0A7M7SWU2"/>
<dbReference type="InterPro" id="IPR016187">
    <property type="entry name" value="CTDL_fold"/>
</dbReference>
<dbReference type="GeneID" id="115922364"/>
<dbReference type="SUPFAM" id="SSF56436">
    <property type="entry name" value="C-type lectin-like"/>
    <property type="match status" value="1"/>
</dbReference>
<dbReference type="Pfam" id="PF00059">
    <property type="entry name" value="Lectin_C"/>
    <property type="match status" value="1"/>
</dbReference>
<dbReference type="Gene3D" id="3.10.100.10">
    <property type="entry name" value="Mannose-Binding Protein A, subunit A"/>
    <property type="match status" value="1"/>
</dbReference>
<dbReference type="PROSITE" id="PS50948">
    <property type="entry name" value="PAN"/>
    <property type="match status" value="1"/>
</dbReference>
<feature type="domain" description="Apple" evidence="3">
    <location>
        <begin position="147"/>
        <end position="223"/>
    </location>
</feature>
<dbReference type="Proteomes" id="UP000007110">
    <property type="component" value="Unassembled WGS sequence"/>
</dbReference>
<evidence type="ECO:0000259" key="2">
    <source>
        <dbReference type="PROSITE" id="PS50041"/>
    </source>
</evidence>
<evidence type="ECO:0000256" key="1">
    <source>
        <dbReference type="SAM" id="SignalP"/>
    </source>
</evidence>
<dbReference type="Gene3D" id="3.50.4.10">
    <property type="entry name" value="Hepatocyte Growth Factor"/>
    <property type="match status" value="1"/>
</dbReference>
<dbReference type="OrthoDB" id="9906043at2759"/>
<dbReference type="RefSeq" id="XP_030837143.1">
    <property type="nucleotide sequence ID" value="XM_030981283.1"/>
</dbReference>
<dbReference type="Pfam" id="PF00024">
    <property type="entry name" value="PAN_1"/>
    <property type="match status" value="1"/>
</dbReference>
<name>A0A7M7SWU2_STRPU</name>
<feature type="chain" id="PRO_5029500807" description="C-type lectin domain-containing protein" evidence="1">
    <location>
        <begin position="20"/>
        <end position="223"/>
    </location>
</feature>
<dbReference type="InterPro" id="IPR050801">
    <property type="entry name" value="Ca-Dep_Lectins_ImmuneDev"/>
</dbReference>
<keyword evidence="1" id="KW-0732">Signal</keyword>
<dbReference type="PROSITE" id="PS50041">
    <property type="entry name" value="C_TYPE_LECTIN_2"/>
    <property type="match status" value="1"/>
</dbReference>
<dbReference type="CDD" id="cd01099">
    <property type="entry name" value="PAN_AP_HGF"/>
    <property type="match status" value="1"/>
</dbReference>
<dbReference type="CDD" id="cd00037">
    <property type="entry name" value="CLECT"/>
    <property type="match status" value="1"/>
</dbReference>
<feature type="signal peptide" evidence="1">
    <location>
        <begin position="1"/>
        <end position="19"/>
    </location>
</feature>
<dbReference type="OMA" id="WITYSEA"/>
<evidence type="ECO:0000259" key="3">
    <source>
        <dbReference type="PROSITE" id="PS50948"/>
    </source>
</evidence>
<evidence type="ECO:0000313" key="4">
    <source>
        <dbReference type="EnsemblMetazoa" id="XP_030837143"/>
    </source>
</evidence>
<feature type="domain" description="C-type lectin" evidence="2">
    <location>
        <begin position="28"/>
        <end position="120"/>
    </location>
</feature>
<dbReference type="PANTHER" id="PTHR22801:SF63">
    <property type="entry name" value="C-TYPE LECTIN DOMAIN-CONTAINING PROTEIN"/>
    <property type="match status" value="1"/>
</dbReference>
<reference evidence="4" key="2">
    <citation type="submission" date="2021-01" db="UniProtKB">
        <authorList>
            <consortium name="EnsemblMetazoa"/>
        </authorList>
    </citation>
    <scope>IDENTIFICATION</scope>
</reference>
<keyword evidence="5" id="KW-1185">Reference proteome</keyword>
<accession>A0A7M7SWU2</accession>
<dbReference type="InParanoid" id="A0A7M7SWU2"/>